<dbReference type="InterPro" id="IPR002126">
    <property type="entry name" value="Cadherin-like_dom"/>
</dbReference>
<evidence type="ECO:0000256" key="3">
    <source>
        <dbReference type="ARBA" id="ARBA00022525"/>
    </source>
</evidence>
<evidence type="ECO:0000313" key="11">
    <source>
        <dbReference type="Proteomes" id="UP001151018"/>
    </source>
</evidence>
<evidence type="ECO:0000256" key="5">
    <source>
        <dbReference type="ARBA" id="ARBA00022737"/>
    </source>
</evidence>
<protein>
    <submittedName>
        <fullName evidence="10">Ig-like domain-containing protein</fullName>
    </submittedName>
</protein>
<evidence type="ECO:0000256" key="7">
    <source>
        <dbReference type="ARBA" id="ARBA00023136"/>
    </source>
</evidence>
<keyword evidence="7" id="KW-0472">Membrane</keyword>
<dbReference type="InterPro" id="IPR004843">
    <property type="entry name" value="Calcineurin-like_PHP"/>
</dbReference>
<dbReference type="Pfam" id="PF17892">
    <property type="entry name" value="Cadherin_5"/>
    <property type="match status" value="1"/>
</dbReference>
<proteinExistence type="predicted"/>
<dbReference type="Pfam" id="PF00353">
    <property type="entry name" value="HemolysinCabind"/>
    <property type="match status" value="5"/>
</dbReference>
<dbReference type="EMBL" id="JAPZLR010000014">
    <property type="protein sequence ID" value="MCZ7939607.1"/>
    <property type="molecule type" value="Genomic_DNA"/>
</dbReference>
<evidence type="ECO:0000313" key="10">
    <source>
        <dbReference type="EMBL" id="MCZ7939607.1"/>
    </source>
</evidence>
<dbReference type="Gene3D" id="2.150.10.10">
    <property type="entry name" value="Serralysin-like metalloprotease, C-terminal"/>
    <property type="match status" value="4"/>
</dbReference>
<dbReference type="SUPFAM" id="SSF51120">
    <property type="entry name" value="beta-Roll"/>
    <property type="match status" value="3"/>
</dbReference>
<evidence type="ECO:0000256" key="1">
    <source>
        <dbReference type="ARBA" id="ARBA00004370"/>
    </source>
</evidence>
<dbReference type="SUPFAM" id="SSF56300">
    <property type="entry name" value="Metallo-dependent phosphatases"/>
    <property type="match status" value="1"/>
</dbReference>
<dbReference type="GO" id="GO:0005576">
    <property type="term" value="C:extracellular region"/>
    <property type="evidence" value="ECO:0007669"/>
    <property type="project" value="UniProtKB-SubCell"/>
</dbReference>
<reference evidence="10" key="1">
    <citation type="submission" date="2022-12" db="EMBL/GenBank/DDBJ databases">
        <title>Draft genome sequences of 22 rhizogenic Agrobacterium biovar 1 strains, the causative agent of hairy root disease.</title>
        <authorList>
            <person name="Kim N."/>
            <person name="Vargas P."/>
            <person name="Rediers H."/>
        </authorList>
    </citation>
    <scope>NUCLEOTIDE SEQUENCE</scope>
    <source>
        <strain evidence="10">ST15.13.006</strain>
    </source>
</reference>
<dbReference type="Gene3D" id="3.60.21.10">
    <property type="match status" value="1"/>
</dbReference>
<dbReference type="Pfam" id="PF17963">
    <property type="entry name" value="Big_9"/>
    <property type="match status" value="2"/>
</dbReference>
<comment type="subcellular location">
    <subcellularLocation>
        <location evidence="1">Membrane</location>
    </subcellularLocation>
    <subcellularLocation>
        <location evidence="2">Secreted</location>
    </subcellularLocation>
</comment>
<keyword evidence="6" id="KW-0843">Virulence</keyword>
<dbReference type="GO" id="GO:0007156">
    <property type="term" value="P:homophilic cell adhesion via plasma membrane adhesion molecules"/>
    <property type="evidence" value="ECO:0007669"/>
    <property type="project" value="InterPro"/>
</dbReference>
<dbReference type="Gene3D" id="2.60.120.560">
    <property type="entry name" value="Exo-inulinase, domain 1"/>
    <property type="match status" value="2"/>
</dbReference>
<dbReference type="PANTHER" id="PTHR38340:SF1">
    <property type="entry name" value="S-LAYER PROTEIN"/>
    <property type="match status" value="1"/>
</dbReference>
<dbReference type="PRINTS" id="PR00313">
    <property type="entry name" value="CABNDNGRPT"/>
</dbReference>
<dbReference type="NCBIfam" id="NF012211">
    <property type="entry name" value="tand_rpt_95"/>
    <property type="match status" value="2"/>
</dbReference>
<dbReference type="GO" id="GO:0016020">
    <property type="term" value="C:membrane"/>
    <property type="evidence" value="ECO:0007669"/>
    <property type="project" value="UniProtKB-SubCell"/>
</dbReference>
<dbReference type="SUPFAM" id="SSF49313">
    <property type="entry name" value="Cadherin-like"/>
    <property type="match status" value="1"/>
</dbReference>
<dbReference type="InterPro" id="IPR001343">
    <property type="entry name" value="Hemolysn_Ca-bd"/>
</dbReference>
<feature type="region of interest" description="Disordered" evidence="8">
    <location>
        <begin position="1336"/>
        <end position="1358"/>
    </location>
</feature>
<dbReference type="Gene3D" id="2.60.40.2810">
    <property type="match status" value="2"/>
</dbReference>
<dbReference type="InterPro" id="IPR018511">
    <property type="entry name" value="Hemolysin-typ_Ca-bd_CS"/>
</dbReference>
<evidence type="ECO:0000259" key="9">
    <source>
        <dbReference type="PROSITE" id="PS50268"/>
    </source>
</evidence>
<dbReference type="RefSeq" id="WP_269835240.1">
    <property type="nucleotide sequence ID" value="NZ_JAPZLR010000014.1"/>
</dbReference>
<comment type="caution">
    <text evidence="10">The sequence shown here is derived from an EMBL/GenBank/DDBJ whole genome shotgun (WGS) entry which is preliminary data.</text>
</comment>
<evidence type="ECO:0000256" key="2">
    <source>
        <dbReference type="ARBA" id="ARBA00004613"/>
    </source>
</evidence>
<dbReference type="InterPro" id="IPR003995">
    <property type="entry name" value="RTX_toxin_determinant-A"/>
</dbReference>
<dbReference type="GO" id="GO:0016787">
    <property type="term" value="F:hydrolase activity"/>
    <property type="evidence" value="ECO:0007669"/>
    <property type="project" value="InterPro"/>
</dbReference>
<dbReference type="PANTHER" id="PTHR38340">
    <property type="entry name" value="S-LAYER PROTEIN"/>
    <property type="match status" value="1"/>
</dbReference>
<dbReference type="InterPro" id="IPR029052">
    <property type="entry name" value="Metallo-depent_PP-like"/>
</dbReference>
<dbReference type="PROSITE" id="PS00330">
    <property type="entry name" value="HEMOLYSIN_CALCIUM"/>
    <property type="match status" value="6"/>
</dbReference>
<feature type="domain" description="Cadherin" evidence="9">
    <location>
        <begin position="1584"/>
        <end position="1677"/>
    </location>
</feature>
<dbReference type="PRINTS" id="PR01488">
    <property type="entry name" value="RTXTOXINA"/>
</dbReference>
<name>A0A9X3R0R5_9HYPH</name>
<keyword evidence="4" id="KW-0800">Toxin</keyword>
<dbReference type="InterPro" id="IPR015919">
    <property type="entry name" value="Cadherin-like_sf"/>
</dbReference>
<evidence type="ECO:0000256" key="4">
    <source>
        <dbReference type="ARBA" id="ARBA00022656"/>
    </source>
</evidence>
<gene>
    <name evidence="10" type="ORF">O9X88_18815</name>
</gene>
<dbReference type="PROSITE" id="PS50268">
    <property type="entry name" value="CADHERIN_2"/>
    <property type="match status" value="1"/>
</dbReference>
<dbReference type="Proteomes" id="UP001151018">
    <property type="component" value="Unassembled WGS sequence"/>
</dbReference>
<dbReference type="GO" id="GO:0090729">
    <property type="term" value="F:toxin activity"/>
    <property type="evidence" value="ECO:0007669"/>
    <property type="project" value="UniProtKB-KW"/>
</dbReference>
<dbReference type="InterPro" id="IPR041690">
    <property type="entry name" value="Cadherin_5"/>
</dbReference>
<evidence type="ECO:0000256" key="6">
    <source>
        <dbReference type="ARBA" id="ARBA00023026"/>
    </source>
</evidence>
<sequence>MTTTQNAIANPIETSSDWLLTIPRLSQNQGILVAPNGTGMATSYSLVYDVYFPKNGSTGWMPFLQTDLTNLSDGDIFGKASGDSYGVGISGNYRGAAKLDAWNRIGLTIETDANGAVSMNKYINGEFVANQKINGGASRFAIDMAKGFLIFSDENGETSAGYLSNFLFLKQALTSEEMSYLGEAKASGILPVEMKSAAEKVGVLEVGFAQGSAAPVMGSGKVTGNGTALEFLTPAQAGILAIGEKPVVDPVAVVKTSAIKDMMVTPEADNVTIDLSKHFSGEKLTFTVQNSENKVVNAVLVDNKLTLDFAELGHSDVRVTATDAAGKSIADDFRVRVAGPNAYTIAVFPDTQDYTSNDGIKHLFGEMTQWLVDNRQSHNIVFMSHVGDITQNNQPSEWDIAEAALRKLDGKLPYALLPGNHDQAAYGNAANHSSDQLDSRFSAAKQAATNAGTFGGAYDQEQAAARNTYSTFTAPDGTKWLSISLEFGPRDDVIRWAGDVIEKFPDHRVMLATHSLTSYATRQDNLALPLYDEGAGYDYGMRTDQRGANDGEYVARALLARYPNIVMTFSGHIFGDGAETDITYNQYGEPVFQFLVNYQNGVSREITGNGVESRGNNGGNGAIRLITIDPDNNRITTETYFTAFDDYLDGYRTKPELDRDGLTGYYRGHQEVFENIYVGQGKARAMADAGDDIVASAESGASFANVALSAAKSLRSQDIRSFVWTDSNGDVVAEGKEAIADLSLGKHKLTLTTTDVDGVKTSDKLDVLVRGDRTLLVENFNDGKADGWATDFGATDGNTGNFLLKGTVFSRSTTGDGLAAPEAALFDQSDANNNKLVYVGAQSSSWSDYVFEATLTQLDNDAIGVYFYYSDAQNYYRFTMDGETNRRQLVKVSNGVETLLASVNEGSPYNMDIPLTVAIVGGAINVFVGDKNVFGGPVVDTTSPLSGGTIGLYSSGQRASVFDDIVVTKVGTTAKAGIDQRVYDFDGDGKASVRLDASSSFAAGQLNDFVWTDLEGNVVATGKKVDVDLNVGINRLLLKVTDAKGSVSTDRIDVTVVDKTKILVAEDFSTAEAMARFKIVDEGEFGGVGADGKSSEWLISDGKLLQTTGLMSRELTWSGATNSDKYKRGWSPMGDGVNVLRLGTYALFNDPAALAWTDYAIEANFQTPDKDGLGFLFRYKDSKNYYKLELDADGILDRNPGNGAGSIFNLVRMKNGIEEILAQVPGKYEQGQEMKLRVEVIGDKITAFLNDEALFAYPIGDRELSAGTFGLYSWGNAGLTFDNLTVVDLKSGLEAHRIVGTSGADMLVGTAAADTILGLDGNDELQGFGGDDRLDGGAGDDALSGGEGNDALSGGAGNDELWGDDGDDMIAGGLGDDFIEGGRGNDLLIGGDGSDRYRYGRGDGSDVIVETTSATGSVDRLSLYDIARSEAVLRKYGQSVVVELADGETLTLSNQLADGGIERLSFADGKVLNRDDIVKGLVNRGPVAADDGLAAVNEDAPSFVISFATLLGNDRDADLDDLTVTGVSAPVGGTAVLEETGIRFTLSTDFNGEAAFRYTIADGRGGVSAATASFTVKPVNDAPVASSVNVETDEDTAVSGRIVATDADGDTLSFALKADATNGVARIDAETGAWTYTPNANVNGTGSFTVVVSDGKGAATESTVTVAIKAVNDAPVAVADLIAIGEKDKGVFDLVANDTDIEGDRLALVGFAVTAVAGLSLTNEQAAAAFAVVDGKLVVDPSSAFVRLEDDQQATVTLTYTVRDANGGESTGTTTVTVDGYTEYNIVEGSDGADVLIGTSRKDMIEGGAGDDRLSAGSGNDMVDAGSGNDRVIAGEGNDVVDGGPGNDVLMGGAGNDVLYGGDGNDEISGGSGDDTLSGGAGNDVLTGGSGADTFVFAAGSGQDVVTDFQAGVDGKDVVQLSKDVFADYQTLIASGAFTDGVNGAEIAFKDGSTITFDGVKTEQFVIDDFRFA</sequence>
<dbReference type="InterPro" id="IPR011049">
    <property type="entry name" value="Serralysin-like_metalloprot_C"/>
</dbReference>
<feature type="region of interest" description="Disordered" evidence="8">
    <location>
        <begin position="1862"/>
        <end position="1881"/>
    </location>
</feature>
<keyword evidence="3" id="KW-0964">Secreted</keyword>
<dbReference type="InterPro" id="IPR050557">
    <property type="entry name" value="RTX_toxin/Mannuronan_C5-epim"/>
</dbReference>
<dbReference type="Pfam" id="PF00149">
    <property type="entry name" value="Metallophos"/>
    <property type="match status" value="1"/>
</dbReference>
<organism evidence="10 11">
    <name type="scientific">Agrobacterium salinitolerans</name>
    <dbReference type="NCBI Taxonomy" id="1183413"/>
    <lineage>
        <taxon>Bacteria</taxon>
        <taxon>Pseudomonadati</taxon>
        <taxon>Pseudomonadota</taxon>
        <taxon>Alphaproteobacteria</taxon>
        <taxon>Hyphomicrobiales</taxon>
        <taxon>Rhizobiaceae</taxon>
        <taxon>Rhizobium/Agrobacterium group</taxon>
        <taxon>Agrobacterium</taxon>
    </lineage>
</organism>
<accession>A0A9X3R0R5</accession>
<evidence type="ECO:0000256" key="8">
    <source>
        <dbReference type="SAM" id="MobiDB-lite"/>
    </source>
</evidence>
<dbReference type="GO" id="GO:0005509">
    <property type="term" value="F:calcium ion binding"/>
    <property type="evidence" value="ECO:0007669"/>
    <property type="project" value="InterPro"/>
</dbReference>
<keyword evidence="5" id="KW-0677">Repeat</keyword>